<evidence type="ECO:0000259" key="6">
    <source>
        <dbReference type="SMART" id="SM00382"/>
    </source>
</evidence>
<dbReference type="PROSITE" id="PS00674">
    <property type="entry name" value="AAA"/>
    <property type="match status" value="1"/>
</dbReference>
<dbReference type="FunFam" id="1.10.8.60:FF:000178">
    <property type="entry name" value="CDC48/VCP homolog, AAA superfamily"/>
    <property type="match status" value="1"/>
</dbReference>
<comment type="similarity">
    <text evidence="5">Belongs to the AAA ATPase family. AFG2 subfamily.</text>
</comment>
<dbReference type="FunFam" id="3.40.50.300:FF:003488">
    <property type="entry name" value="Spermatogenesis-associated protein 5-like protein 1, variant 2"/>
    <property type="match status" value="1"/>
</dbReference>
<reference evidence="7 8" key="1">
    <citation type="journal article" date="2008" name="Nature">
        <title>The Trichoplax genome and the nature of placozoans.</title>
        <authorList>
            <person name="Srivastava M."/>
            <person name="Begovic E."/>
            <person name="Chapman J."/>
            <person name="Putnam N.H."/>
            <person name="Hellsten U."/>
            <person name="Kawashima T."/>
            <person name="Kuo A."/>
            <person name="Mitros T."/>
            <person name="Salamov A."/>
            <person name="Carpenter M.L."/>
            <person name="Signorovitch A.Y."/>
            <person name="Moreno M.A."/>
            <person name="Kamm K."/>
            <person name="Grimwood J."/>
            <person name="Schmutz J."/>
            <person name="Shapiro H."/>
            <person name="Grigoriev I.V."/>
            <person name="Buss L.W."/>
            <person name="Schierwater B."/>
            <person name="Dellaporta S.L."/>
            <person name="Rokhsar D.S."/>
        </authorList>
    </citation>
    <scope>NUCLEOTIDE SEQUENCE [LARGE SCALE GENOMIC DNA]</scope>
    <source>
        <strain evidence="7 8">Grell-BS-1999</strain>
    </source>
</reference>
<dbReference type="InterPro" id="IPR003960">
    <property type="entry name" value="ATPase_AAA_CS"/>
</dbReference>
<dbReference type="PANTHER" id="PTHR23077:SF27">
    <property type="entry name" value="ATPASE FAMILY GENE 2 PROTEIN HOMOLOG A"/>
    <property type="match status" value="1"/>
</dbReference>
<dbReference type="GO" id="GO:0042273">
    <property type="term" value="P:ribosomal large subunit biogenesis"/>
    <property type="evidence" value="ECO:0000318"/>
    <property type="project" value="GO_Central"/>
</dbReference>
<dbReference type="STRING" id="10228.B3SBV1"/>
<protein>
    <recommendedName>
        <fullName evidence="6">AAA+ ATPase domain-containing protein</fullName>
    </recommendedName>
</protein>
<dbReference type="GO" id="GO:0005737">
    <property type="term" value="C:cytoplasm"/>
    <property type="evidence" value="ECO:0000318"/>
    <property type="project" value="GO_Central"/>
</dbReference>
<organism evidence="7 8">
    <name type="scientific">Trichoplax adhaerens</name>
    <name type="common">Trichoplax reptans</name>
    <dbReference type="NCBI Taxonomy" id="10228"/>
    <lineage>
        <taxon>Eukaryota</taxon>
        <taxon>Metazoa</taxon>
        <taxon>Placozoa</taxon>
        <taxon>Uniplacotomia</taxon>
        <taxon>Trichoplacea</taxon>
        <taxon>Trichoplacidae</taxon>
        <taxon>Trichoplax</taxon>
    </lineage>
</organism>
<dbReference type="InterPro" id="IPR003959">
    <property type="entry name" value="ATPase_AAA_core"/>
</dbReference>
<dbReference type="InParanoid" id="B3SBV1"/>
<proteinExistence type="inferred from homology"/>
<feature type="domain" description="AAA+ ATPase" evidence="6">
    <location>
        <begin position="505"/>
        <end position="641"/>
    </location>
</feature>
<dbReference type="InterPro" id="IPR027417">
    <property type="entry name" value="P-loop_NTPase"/>
</dbReference>
<dbReference type="FunFam" id="3.40.50.300:FF:000567">
    <property type="entry name" value="ATPase, AAA family protein"/>
    <property type="match status" value="1"/>
</dbReference>
<dbReference type="eggNOG" id="KOG0730">
    <property type="taxonomic scope" value="Eukaryota"/>
</dbReference>
<dbReference type="GO" id="GO:0016887">
    <property type="term" value="F:ATP hydrolysis activity"/>
    <property type="evidence" value="ECO:0000318"/>
    <property type="project" value="GO_Central"/>
</dbReference>
<dbReference type="Gene3D" id="1.10.8.60">
    <property type="match status" value="1"/>
</dbReference>
<evidence type="ECO:0000256" key="2">
    <source>
        <dbReference type="ARBA" id="ARBA00022490"/>
    </source>
</evidence>
<dbReference type="SUPFAM" id="SSF52540">
    <property type="entry name" value="P-loop containing nucleoside triphosphate hydrolases"/>
    <property type="match status" value="2"/>
</dbReference>
<dbReference type="Pfam" id="PF17862">
    <property type="entry name" value="AAA_lid_3"/>
    <property type="match status" value="1"/>
</dbReference>
<evidence type="ECO:0000256" key="4">
    <source>
        <dbReference type="ARBA" id="ARBA00022840"/>
    </source>
</evidence>
<evidence type="ECO:0000256" key="1">
    <source>
        <dbReference type="ARBA" id="ARBA00004496"/>
    </source>
</evidence>
<dbReference type="OrthoDB" id="27435at2759"/>
<name>B3SBV1_TRIAD</name>
<dbReference type="InterPro" id="IPR041569">
    <property type="entry name" value="AAA_lid_3"/>
</dbReference>
<feature type="domain" description="AAA+ ATPase" evidence="6">
    <location>
        <begin position="271"/>
        <end position="423"/>
    </location>
</feature>
<accession>B3SBV1</accession>
<dbReference type="HOGENOM" id="CLU_000688_12_2_1"/>
<comment type="subcellular location">
    <subcellularLocation>
        <location evidence="1">Cytoplasm</location>
    </subcellularLocation>
</comment>
<dbReference type="KEGG" id="tad:TRIADDRAFT_61745"/>
<gene>
    <name evidence="7" type="ORF">TRIADDRAFT_61745</name>
</gene>
<evidence type="ECO:0000313" key="7">
    <source>
        <dbReference type="EMBL" id="EDV19824.1"/>
    </source>
</evidence>
<dbReference type="Gene3D" id="3.40.50.300">
    <property type="entry name" value="P-loop containing nucleotide triphosphate hydrolases"/>
    <property type="match status" value="2"/>
</dbReference>
<dbReference type="PANTHER" id="PTHR23077">
    <property type="entry name" value="AAA-FAMILY ATPASE"/>
    <property type="match status" value="1"/>
</dbReference>
<dbReference type="Proteomes" id="UP000009022">
    <property type="component" value="Unassembled WGS sequence"/>
</dbReference>
<dbReference type="OMA" id="YYYFGKK"/>
<evidence type="ECO:0000313" key="8">
    <source>
        <dbReference type="Proteomes" id="UP000009022"/>
    </source>
</evidence>
<dbReference type="Pfam" id="PF00004">
    <property type="entry name" value="AAA"/>
    <property type="match status" value="2"/>
</dbReference>
<dbReference type="CDD" id="cd19511">
    <property type="entry name" value="RecA-like_CDC48_r2-like"/>
    <property type="match status" value="1"/>
</dbReference>
<dbReference type="GeneID" id="6758934"/>
<sequence>MNAKTTSKSPAGKKRDYTTWNSVDDDLLIPNKSMVAFNKACQTMGRQKVVEELLDGYSLGCGFCYRQQFYAKVTLIKQQGIAIHPEMMSSMKLQIQELACLKPAAKSVIYASEIAIKPIFDHDDILNSQSLLYGDTKQHLDGKYFLPGNRFHIWLNGKSYQYEVSYLQGIHGRIQLREQATDLEPSVIQNSKLTVVNGDAVTKYDAMDHFLYVIKIEHTQLRLIGMTDMSCQTDKLVTFNEVGGLKKQIRMIKEIMDFTTISGDHGSSLGIMNGILLHGPSGVGKTLVAEAAANESGKTSFHINGPEIFSRLYGESEAKLRRIFDDAVHRALITAVSWPFRNRAPSIIIVDELDTICPKRSYTQNEVEKRIVATFASLLDRISKSSGSERVVVIASTNRIDAIDTALRRPGRFDREIEISIPSIDDRKEQLKDFEGELRISLQPSDFLSAITKIKPSAMREVAVEVPKVLWTDIGGQQEIKQRLKESVEWPIKHPSTFRRLGVKPPKGILLYGPPGCSKTMIAKALATESGLNFLAVKGPELFNKWVGESEKAVRELFRKARAASPSIIFFDEIDALAAQRGSDGAGVGDRVLTQLLTELDGIEQLEDVTIVAATNRPEMIDKALLRPGRIDRILYVPLPDSETRHEILKIQFRRIPVNDDVDIEYLTLKTEGFSGAEVALLCQEAAFAALQENIECERVCRQHFINALNMVVPRTSQAAITQYKSYYQQSGLYMI</sequence>
<dbReference type="RefSeq" id="XP_002117694.1">
    <property type="nucleotide sequence ID" value="XM_002117658.1"/>
</dbReference>
<dbReference type="EMBL" id="DS985266">
    <property type="protein sequence ID" value="EDV19824.1"/>
    <property type="molecule type" value="Genomic_DNA"/>
</dbReference>
<dbReference type="GO" id="GO:0005524">
    <property type="term" value="F:ATP binding"/>
    <property type="evidence" value="ECO:0007669"/>
    <property type="project" value="UniProtKB-KW"/>
</dbReference>
<dbReference type="SMART" id="SM00382">
    <property type="entry name" value="AAA"/>
    <property type="match status" value="2"/>
</dbReference>
<keyword evidence="4" id="KW-0067">ATP-binding</keyword>
<dbReference type="InterPro" id="IPR003593">
    <property type="entry name" value="AAA+_ATPase"/>
</dbReference>
<dbReference type="PhylomeDB" id="B3SBV1"/>
<dbReference type="CTD" id="6758934"/>
<dbReference type="AlphaFoldDB" id="B3SBV1"/>
<evidence type="ECO:0000256" key="3">
    <source>
        <dbReference type="ARBA" id="ARBA00022741"/>
    </source>
</evidence>
<keyword evidence="8" id="KW-1185">Reference proteome</keyword>
<keyword evidence="3" id="KW-0547">Nucleotide-binding</keyword>
<dbReference type="InterPro" id="IPR050168">
    <property type="entry name" value="AAA_ATPase_domain"/>
</dbReference>
<keyword evidence="2" id="KW-0963">Cytoplasm</keyword>
<evidence type="ECO:0000256" key="5">
    <source>
        <dbReference type="ARBA" id="ARBA00061477"/>
    </source>
</evidence>